<keyword evidence="2" id="KW-0805">Transcription regulation</keyword>
<dbReference type="InterPro" id="IPR015300">
    <property type="entry name" value="DNA-bd_pseudobarrel_sf"/>
</dbReference>
<dbReference type="Pfam" id="PF03754">
    <property type="entry name" value="At2g31720-like"/>
    <property type="match status" value="1"/>
</dbReference>
<proteinExistence type="predicted"/>
<evidence type="ECO:0000313" key="7">
    <source>
        <dbReference type="EMBL" id="KAK9201036.1"/>
    </source>
</evidence>
<dbReference type="GO" id="GO:0003677">
    <property type="term" value="F:DNA binding"/>
    <property type="evidence" value="ECO:0007669"/>
    <property type="project" value="UniProtKB-KW"/>
</dbReference>
<dbReference type="GO" id="GO:0005634">
    <property type="term" value="C:nucleus"/>
    <property type="evidence" value="ECO:0007669"/>
    <property type="project" value="UniProtKB-SubCell"/>
</dbReference>
<evidence type="ECO:0000256" key="6">
    <source>
        <dbReference type="SAM" id="MobiDB-lite"/>
    </source>
</evidence>
<feature type="region of interest" description="Disordered" evidence="6">
    <location>
        <begin position="109"/>
        <end position="129"/>
    </location>
</feature>
<name>A0AAP0QMK4_9ROSI</name>
<reference evidence="7 8" key="1">
    <citation type="submission" date="2024-05" db="EMBL/GenBank/DDBJ databases">
        <title>Haplotype-resolved chromosome-level genome assembly of Huyou (Citrus changshanensis).</title>
        <authorList>
            <person name="Miao C."/>
            <person name="Chen W."/>
            <person name="Wu Y."/>
            <person name="Wang L."/>
            <person name="Zhao S."/>
            <person name="Grierson D."/>
            <person name="Xu C."/>
            <person name="Chen K."/>
        </authorList>
    </citation>
    <scope>NUCLEOTIDE SEQUENCE [LARGE SCALE GENOMIC DNA]</scope>
    <source>
        <strain evidence="7">01-14</strain>
        <tissue evidence="7">Leaf</tissue>
    </source>
</reference>
<dbReference type="Gene3D" id="2.40.330.10">
    <property type="entry name" value="DNA-binding pseudobarrel domain"/>
    <property type="match status" value="1"/>
</dbReference>
<evidence type="ECO:0000256" key="3">
    <source>
        <dbReference type="ARBA" id="ARBA00023125"/>
    </source>
</evidence>
<gene>
    <name evidence="7" type="ORF">WN944_016237</name>
</gene>
<sequence length="203" mass="22557">MQKPLYKSDVCKGECRFSISLKQVQQEFLTEQEKILNTCDSQNNKPSKIKAVTLIDPSLNENKISLGKRKMEKTHGPSSESYVLVTILGEIVEVNQLMNGDLVQLFGSSSTDHEASNNREALPWTRHPPSIVHVSCGNSDGNNRRQTHNAVSGLSEVGRQRTEADNTVGPVGSEGGDRCLRSSQRHCLRRSLRLARGCPTWRS</sequence>
<keyword evidence="3" id="KW-0238">DNA-binding</keyword>
<evidence type="ECO:0000256" key="4">
    <source>
        <dbReference type="ARBA" id="ARBA00023163"/>
    </source>
</evidence>
<evidence type="ECO:0000256" key="1">
    <source>
        <dbReference type="ARBA" id="ARBA00004123"/>
    </source>
</evidence>
<dbReference type="InterPro" id="IPR005508">
    <property type="entry name" value="At2g31720-like"/>
</dbReference>
<dbReference type="AlphaFoldDB" id="A0AAP0QMK4"/>
<dbReference type="EMBL" id="JBCGBO010000005">
    <property type="protein sequence ID" value="KAK9201036.1"/>
    <property type="molecule type" value="Genomic_DNA"/>
</dbReference>
<keyword evidence="4" id="KW-0804">Transcription</keyword>
<keyword evidence="8" id="KW-1185">Reference proteome</keyword>
<comment type="subcellular location">
    <subcellularLocation>
        <location evidence="1">Nucleus</location>
    </subcellularLocation>
</comment>
<comment type="caution">
    <text evidence="7">The sequence shown here is derived from an EMBL/GenBank/DDBJ whole genome shotgun (WGS) entry which is preliminary data.</text>
</comment>
<dbReference type="Proteomes" id="UP001428341">
    <property type="component" value="Unassembled WGS sequence"/>
</dbReference>
<feature type="region of interest" description="Disordered" evidence="6">
    <location>
        <begin position="152"/>
        <end position="176"/>
    </location>
</feature>
<dbReference type="PANTHER" id="PTHR31541">
    <property type="entry name" value="B3 DOMAIN PLANT PROTEIN-RELATED"/>
    <property type="match status" value="1"/>
</dbReference>
<protein>
    <submittedName>
        <fullName evidence="7">Uncharacterized protein</fullName>
    </submittedName>
</protein>
<dbReference type="PANTHER" id="PTHR31541:SF25">
    <property type="entry name" value="GAMMA-GLIADIN B"/>
    <property type="match status" value="1"/>
</dbReference>
<accession>A0AAP0QMK4</accession>
<organism evidence="7 8">
    <name type="scientific">Citrus x changshan-huyou</name>
    <dbReference type="NCBI Taxonomy" id="2935761"/>
    <lineage>
        <taxon>Eukaryota</taxon>
        <taxon>Viridiplantae</taxon>
        <taxon>Streptophyta</taxon>
        <taxon>Embryophyta</taxon>
        <taxon>Tracheophyta</taxon>
        <taxon>Spermatophyta</taxon>
        <taxon>Magnoliopsida</taxon>
        <taxon>eudicotyledons</taxon>
        <taxon>Gunneridae</taxon>
        <taxon>Pentapetalae</taxon>
        <taxon>rosids</taxon>
        <taxon>malvids</taxon>
        <taxon>Sapindales</taxon>
        <taxon>Rutaceae</taxon>
        <taxon>Aurantioideae</taxon>
        <taxon>Citrus</taxon>
    </lineage>
</organism>
<evidence type="ECO:0000256" key="2">
    <source>
        <dbReference type="ARBA" id="ARBA00023015"/>
    </source>
</evidence>
<keyword evidence="5" id="KW-0539">Nucleus</keyword>
<evidence type="ECO:0000313" key="8">
    <source>
        <dbReference type="Proteomes" id="UP001428341"/>
    </source>
</evidence>
<evidence type="ECO:0000256" key="5">
    <source>
        <dbReference type="ARBA" id="ARBA00023242"/>
    </source>
</evidence>